<gene>
    <name evidence="2" type="ORF">FJT64_020857</name>
</gene>
<dbReference type="InterPro" id="IPR036514">
    <property type="entry name" value="SGNH_hydro_sf"/>
</dbReference>
<protein>
    <submittedName>
        <fullName evidence="2">Uncharacterized protein</fullName>
    </submittedName>
</protein>
<evidence type="ECO:0000256" key="1">
    <source>
        <dbReference type="SAM" id="MobiDB-lite"/>
    </source>
</evidence>
<feature type="region of interest" description="Disordered" evidence="1">
    <location>
        <begin position="43"/>
        <end position="68"/>
    </location>
</feature>
<sequence>MEERLKRLRTCLAVEQEERKEVAALWRAMKKLAMGHTVAFPPTVEMAGPEPESDLFPGAQSGEDSPTGDILQQILAGDIDPPDVGYVAMETGASEGVLQPDRRGGGSSGASRTSPPDTPEAPVGPGDERPGVAGVAEVKGGTPQASAALVPGGGPGAAGLVEPMGGMPQVAAAEPMGGMPQVAAAAVRFGPLGGVPPDRVLVRSALIIGGSLVHHAQFHTRDSAWVIDVWAKPGATWAELGSAVPGRVREWAREATRDGKLPSAIVIWLGGNDIYPRRPPVRQHLPDQYTERMGVAIADLRVHYDVFVMGPTPRPRIDGTAVWETTPAFRLERRLADILRGDEREVNGGHLIAVGRRLCSRTIGEAGRNGRQQDVYRVEPRWFREDGVHLTAAAYRRISDKLPWWLRCA</sequence>
<dbReference type="CDD" id="cd00229">
    <property type="entry name" value="SGNH_hydrolase"/>
    <property type="match status" value="1"/>
</dbReference>
<dbReference type="AlphaFoldDB" id="A0A6A4X078"/>
<dbReference type="SUPFAM" id="SSF52266">
    <property type="entry name" value="SGNH hydrolase"/>
    <property type="match status" value="1"/>
</dbReference>
<proteinExistence type="predicted"/>
<dbReference type="EMBL" id="VIIS01000537">
    <property type="protein sequence ID" value="KAF0307842.1"/>
    <property type="molecule type" value="Genomic_DNA"/>
</dbReference>
<name>A0A6A4X078_AMPAM</name>
<dbReference type="Gene3D" id="3.40.50.1110">
    <property type="entry name" value="SGNH hydrolase"/>
    <property type="match status" value="1"/>
</dbReference>
<dbReference type="Proteomes" id="UP000440578">
    <property type="component" value="Unassembled WGS sequence"/>
</dbReference>
<evidence type="ECO:0000313" key="3">
    <source>
        <dbReference type="Proteomes" id="UP000440578"/>
    </source>
</evidence>
<evidence type="ECO:0000313" key="2">
    <source>
        <dbReference type="EMBL" id="KAF0307842.1"/>
    </source>
</evidence>
<organism evidence="2 3">
    <name type="scientific">Amphibalanus amphitrite</name>
    <name type="common">Striped barnacle</name>
    <name type="synonym">Balanus amphitrite</name>
    <dbReference type="NCBI Taxonomy" id="1232801"/>
    <lineage>
        <taxon>Eukaryota</taxon>
        <taxon>Metazoa</taxon>
        <taxon>Ecdysozoa</taxon>
        <taxon>Arthropoda</taxon>
        <taxon>Crustacea</taxon>
        <taxon>Multicrustacea</taxon>
        <taxon>Cirripedia</taxon>
        <taxon>Thoracica</taxon>
        <taxon>Thoracicalcarea</taxon>
        <taxon>Balanomorpha</taxon>
        <taxon>Balanoidea</taxon>
        <taxon>Balanidae</taxon>
        <taxon>Amphibalaninae</taxon>
        <taxon>Amphibalanus</taxon>
    </lineage>
</organism>
<keyword evidence="3" id="KW-1185">Reference proteome</keyword>
<accession>A0A6A4X078</accession>
<comment type="caution">
    <text evidence="2">The sequence shown here is derived from an EMBL/GenBank/DDBJ whole genome shotgun (WGS) entry which is preliminary data.</text>
</comment>
<feature type="region of interest" description="Disordered" evidence="1">
    <location>
        <begin position="93"/>
        <end position="136"/>
    </location>
</feature>
<reference evidence="2 3" key="1">
    <citation type="submission" date="2019-07" db="EMBL/GenBank/DDBJ databases">
        <title>Draft genome assembly of a fouling barnacle, Amphibalanus amphitrite (Darwin, 1854): The first reference genome for Thecostraca.</title>
        <authorList>
            <person name="Kim W."/>
        </authorList>
    </citation>
    <scope>NUCLEOTIDE SEQUENCE [LARGE SCALE GENOMIC DNA]</scope>
    <source>
        <strain evidence="2">SNU_AA5</strain>
        <tissue evidence="2">Soma without cirri and trophi</tissue>
    </source>
</reference>